<evidence type="ECO:0000313" key="3">
    <source>
        <dbReference type="Proteomes" id="UP000248925"/>
    </source>
</evidence>
<feature type="transmembrane region" description="Helical" evidence="1">
    <location>
        <begin position="42"/>
        <end position="61"/>
    </location>
</feature>
<dbReference type="InterPro" id="IPR008407">
    <property type="entry name" value="Brnchd-chn_aa_trnsp_AzlD"/>
</dbReference>
<keyword evidence="1" id="KW-0472">Membrane</keyword>
<evidence type="ECO:0008006" key="4">
    <source>
        <dbReference type="Google" id="ProtNLM"/>
    </source>
</evidence>
<sequence length="102" mass="10813">MTQFDPHMVLLIAAAAIVTYLTRFGGYVLITRMARIPPRMEAALNAVPAAVLTTLVAPAFFNGGTDTKVAMAIALVVGLRFSPTAMLIAGWAVAMAWRHLAG</sequence>
<proteinExistence type="predicted"/>
<name>A0A2W4EHD9_9HYPH</name>
<protein>
    <recommendedName>
        <fullName evidence="4">Branched-chain amino acid transport</fullName>
    </recommendedName>
</protein>
<dbReference type="Pfam" id="PF05437">
    <property type="entry name" value="AzlD"/>
    <property type="match status" value="1"/>
</dbReference>
<reference evidence="2 3" key="1">
    <citation type="journal article" date="2018" name="Sci. Rep.">
        <title>Rhizobium tumorigenes sp. nov., a novel plant tumorigenic bacterium isolated from cane gall tumors on thornless blackberry.</title>
        <authorList>
            <person name="Kuzmanovi N."/>
            <person name="Smalla K."/>
            <person name="Gronow S."/>
            <person name="PuBawska J."/>
        </authorList>
    </citation>
    <scope>NUCLEOTIDE SEQUENCE [LARGE SCALE GENOMIC DNA]</scope>
    <source>
        <strain evidence="2 3">CCBAU 85046</strain>
    </source>
</reference>
<comment type="caution">
    <text evidence="2">The sequence shown here is derived from an EMBL/GenBank/DDBJ whole genome shotgun (WGS) entry which is preliminary data.</text>
</comment>
<dbReference type="OrthoDB" id="8400318at2"/>
<keyword evidence="1" id="KW-0812">Transmembrane</keyword>
<keyword evidence="1" id="KW-1133">Transmembrane helix</keyword>
<dbReference type="RefSeq" id="WP_111160466.1">
    <property type="nucleotide sequence ID" value="NZ_PCDP01000035.1"/>
</dbReference>
<dbReference type="Proteomes" id="UP000248925">
    <property type="component" value="Unassembled WGS sequence"/>
</dbReference>
<accession>A0A2W4EHD9</accession>
<keyword evidence="3" id="KW-1185">Reference proteome</keyword>
<feature type="transmembrane region" description="Helical" evidence="1">
    <location>
        <begin position="6"/>
        <end position="30"/>
    </location>
</feature>
<organism evidence="2 3">
    <name type="scientific">Rhizobium tubonense</name>
    <dbReference type="NCBI Taxonomy" id="484088"/>
    <lineage>
        <taxon>Bacteria</taxon>
        <taxon>Pseudomonadati</taxon>
        <taxon>Pseudomonadota</taxon>
        <taxon>Alphaproteobacteria</taxon>
        <taxon>Hyphomicrobiales</taxon>
        <taxon>Rhizobiaceae</taxon>
        <taxon>Rhizobium/Agrobacterium group</taxon>
        <taxon>Rhizobium</taxon>
    </lineage>
</organism>
<feature type="transmembrane region" description="Helical" evidence="1">
    <location>
        <begin position="73"/>
        <end position="97"/>
    </location>
</feature>
<evidence type="ECO:0000313" key="2">
    <source>
        <dbReference type="EMBL" id="PZM13616.1"/>
    </source>
</evidence>
<dbReference type="AlphaFoldDB" id="A0A2W4EHD9"/>
<evidence type="ECO:0000256" key="1">
    <source>
        <dbReference type="SAM" id="Phobius"/>
    </source>
</evidence>
<gene>
    <name evidence="2" type="ORF">CPY51_12025</name>
</gene>
<dbReference type="EMBL" id="PCDP01000035">
    <property type="protein sequence ID" value="PZM13616.1"/>
    <property type="molecule type" value="Genomic_DNA"/>
</dbReference>